<proteinExistence type="predicted"/>
<dbReference type="GeneID" id="39583534"/>
<evidence type="ECO:0000313" key="1">
    <source>
        <dbReference type="EMBL" id="ROT37127.1"/>
    </source>
</evidence>
<gene>
    <name evidence="1" type="ORF">SODALDRAFT_379613</name>
</gene>
<reference evidence="1 2" key="1">
    <citation type="journal article" date="2018" name="Mol. Ecol.">
        <title>The obligate alkalophilic soda-lake fungus Sodiomyces alkalinus has shifted to a protein diet.</title>
        <authorList>
            <person name="Grum-Grzhimaylo A.A."/>
            <person name="Falkoski D.L."/>
            <person name="van den Heuvel J."/>
            <person name="Valero-Jimenez C.A."/>
            <person name="Min B."/>
            <person name="Choi I.G."/>
            <person name="Lipzen A."/>
            <person name="Daum C.G."/>
            <person name="Aanen D.K."/>
            <person name="Tsang A."/>
            <person name="Henrissat B."/>
            <person name="Bilanenko E.N."/>
            <person name="de Vries R.P."/>
            <person name="van Kan J.A.L."/>
            <person name="Grigoriev I.V."/>
            <person name="Debets A.J.M."/>
        </authorList>
    </citation>
    <scope>NUCLEOTIDE SEQUENCE [LARGE SCALE GENOMIC DNA]</scope>
    <source>
        <strain evidence="1 2">F11</strain>
    </source>
</reference>
<protein>
    <submittedName>
        <fullName evidence="1">Uncharacterized protein</fullName>
    </submittedName>
</protein>
<dbReference type="AlphaFoldDB" id="A0A3N2PRK5"/>
<name>A0A3N2PRK5_SODAK</name>
<accession>A0A3N2PRK5</accession>
<evidence type="ECO:0000313" key="2">
    <source>
        <dbReference type="Proteomes" id="UP000272025"/>
    </source>
</evidence>
<organism evidence="1 2">
    <name type="scientific">Sodiomyces alkalinus (strain CBS 110278 / VKM F-3762 / F11)</name>
    <name type="common">Alkaliphilic filamentous fungus</name>
    <dbReference type="NCBI Taxonomy" id="1314773"/>
    <lineage>
        <taxon>Eukaryota</taxon>
        <taxon>Fungi</taxon>
        <taxon>Dikarya</taxon>
        <taxon>Ascomycota</taxon>
        <taxon>Pezizomycotina</taxon>
        <taxon>Sordariomycetes</taxon>
        <taxon>Hypocreomycetidae</taxon>
        <taxon>Glomerellales</taxon>
        <taxon>Plectosphaerellaceae</taxon>
        <taxon>Sodiomyces</taxon>
    </lineage>
</organism>
<dbReference type="RefSeq" id="XP_028464933.1">
    <property type="nucleotide sequence ID" value="XM_028615057.1"/>
</dbReference>
<sequence length="119" mass="12919">MHDIGDPLGDVPRHHHFHQRDLVASRDTAHLETRVQEMRCRTSTFDDDHIFIEAANIEVTSLPVETEPEAARPEAPTRALSMFQLIKSLGVDGATILATALIVNTAVNAPVGTSVSGVN</sequence>
<dbReference type="Proteomes" id="UP000272025">
    <property type="component" value="Unassembled WGS sequence"/>
</dbReference>
<keyword evidence="2" id="KW-1185">Reference proteome</keyword>
<dbReference type="EMBL" id="ML119057">
    <property type="protein sequence ID" value="ROT37127.1"/>
    <property type="molecule type" value="Genomic_DNA"/>
</dbReference>